<evidence type="ECO:0000256" key="8">
    <source>
        <dbReference type="SAM" id="MobiDB-lite"/>
    </source>
</evidence>
<dbReference type="PROSITE" id="PS51918">
    <property type="entry name" value="RADICAL_SAM"/>
    <property type="match status" value="1"/>
</dbReference>
<dbReference type="SFLD" id="SFLDG01082">
    <property type="entry name" value="B12-binding_domain_containing"/>
    <property type="match status" value="1"/>
</dbReference>
<proteinExistence type="predicted"/>
<dbReference type="OrthoDB" id="5298546at2"/>
<evidence type="ECO:0000256" key="6">
    <source>
        <dbReference type="ARBA" id="ARBA00023004"/>
    </source>
</evidence>
<comment type="cofactor">
    <cofactor evidence="1">
        <name>[4Fe-4S] cluster</name>
        <dbReference type="ChEBI" id="CHEBI:49883"/>
    </cofactor>
</comment>
<dbReference type="Gene3D" id="3.40.50.280">
    <property type="entry name" value="Cobalamin-binding domain"/>
    <property type="match status" value="1"/>
</dbReference>
<evidence type="ECO:0000313" key="11">
    <source>
        <dbReference type="EMBL" id="TDD80587.1"/>
    </source>
</evidence>
<gene>
    <name evidence="11" type="ORF">E1298_25595</name>
</gene>
<evidence type="ECO:0000256" key="3">
    <source>
        <dbReference type="ARBA" id="ARBA00022679"/>
    </source>
</evidence>
<dbReference type="CDD" id="cd02068">
    <property type="entry name" value="radical_SAM_B12_BD"/>
    <property type="match status" value="1"/>
</dbReference>
<evidence type="ECO:0000256" key="1">
    <source>
        <dbReference type="ARBA" id="ARBA00001966"/>
    </source>
</evidence>
<dbReference type="GO" id="GO:0031419">
    <property type="term" value="F:cobalamin binding"/>
    <property type="evidence" value="ECO:0007669"/>
    <property type="project" value="InterPro"/>
</dbReference>
<protein>
    <submittedName>
        <fullName evidence="11">B12-binding domain-containing radical SAM protein</fullName>
    </submittedName>
</protein>
<name>A0A4V2YV94_9ACTN</name>
<dbReference type="InterPro" id="IPR007197">
    <property type="entry name" value="rSAM"/>
</dbReference>
<dbReference type="PANTHER" id="PTHR43409">
    <property type="entry name" value="ANAEROBIC MAGNESIUM-PROTOPORPHYRIN IX MONOMETHYL ESTER CYCLASE-RELATED"/>
    <property type="match status" value="1"/>
</dbReference>
<feature type="compositionally biased region" description="Basic and acidic residues" evidence="8">
    <location>
        <begin position="97"/>
        <end position="111"/>
    </location>
</feature>
<dbReference type="InterPro" id="IPR006638">
    <property type="entry name" value="Elp3/MiaA/NifB-like_rSAM"/>
</dbReference>
<dbReference type="CDD" id="cd01335">
    <property type="entry name" value="Radical_SAM"/>
    <property type="match status" value="1"/>
</dbReference>
<keyword evidence="4" id="KW-0949">S-adenosyl-L-methionine</keyword>
<feature type="compositionally biased region" description="Basic and acidic residues" evidence="8">
    <location>
        <begin position="1"/>
        <end position="10"/>
    </location>
</feature>
<evidence type="ECO:0000259" key="9">
    <source>
        <dbReference type="PROSITE" id="PS51332"/>
    </source>
</evidence>
<dbReference type="SMART" id="SM00729">
    <property type="entry name" value="Elp3"/>
    <property type="match status" value="1"/>
</dbReference>
<keyword evidence="3" id="KW-0808">Transferase</keyword>
<dbReference type="InterPro" id="IPR058240">
    <property type="entry name" value="rSAM_sf"/>
</dbReference>
<evidence type="ECO:0000259" key="10">
    <source>
        <dbReference type="PROSITE" id="PS51918"/>
    </source>
</evidence>
<feature type="compositionally biased region" description="Basic residues" evidence="8">
    <location>
        <begin position="113"/>
        <end position="127"/>
    </location>
</feature>
<evidence type="ECO:0000256" key="4">
    <source>
        <dbReference type="ARBA" id="ARBA00022691"/>
    </source>
</evidence>
<dbReference type="Pfam" id="PF04055">
    <property type="entry name" value="Radical_SAM"/>
    <property type="match status" value="1"/>
</dbReference>
<dbReference type="InterPro" id="IPR023404">
    <property type="entry name" value="rSAM_horseshoe"/>
</dbReference>
<feature type="compositionally biased region" description="Low complexity" evidence="8">
    <location>
        <begin position="31"/>
        <end position="44"/>
    </location>
</feature>
<dbReference type="SUPFAM" id="SSF102114">
    <property type="entry name" value="Radical SAM enzymes"/>
    <property type="match status" value="1"/>
</dbReference>
<feature type="region of interest" description="Disordered" evidence="8">
    <location>
        <begin position="1"/>
        <end position="196"/>
    </location>
</feature>
<dbReference type="PROSITE" id="PS51332">
    <property type="entry name" value="B12_BINDING"/>
    <property type="match status" value="1"/>
</dbReference>
<dbReference type="Proteomes" id="UP000294513">
    <property type="component" value="Unassembled WGS sequence"/>
</dbReference>
<evidence type="ECO:0000256" key="2">
    <source>
        <dbReference type="ARBA" id="ARBA00022603"/>
    </source>
</evidence>
<keyword evidence="2" id="KW-0489">Methyltransferase</keyword>
<keyword evidence="12" id="KW-1185">Reference proteome</keyword>
<keyword evidence="7" id="KW-0411">Iron-sulfur</keyword>
<evidence type="ECO:0000256" key="5">
    <source>
        <dbReference type="ARBA" id="ARBA00022723"/>
    </source>
</evidence>
<feature type="domain" description="Radical SAM core" evidence="10">
    <location>
        <begin position="398"/>
        <end position="631"/>
    </location>
</feature>
<organism evidence="11 12">
    <name type="scientific">Actinomadura rubrisoli</name>
    <dbReference type="NCBI Taxonomy" id="2530368"/>
    <lineage>
        <taxon>Bacteria</taxon>
        <taxon>Bacillati</taxon>
        <taxon>Actinomycetota</taxon>
        <taxon>Actinomycetes</taxon>
        <taxon>Streptosporangiales</taxon>
        <taxon>Thermomonosporaceae</taxon>
        <taxon>Actinomadura</taxon>
    </lineage>
</organism>
<keyword evidence="5" id="KW-0479">Metal-binding</keyword>
<dbReference type="InterPro" id="IPR006158">
    <property type="entry name" value="Cobalamin-bd"/>
</dbReference>
<accession>A0A4V2YV94</accession>
<dbReference type="GO" id="GO:0051539">
    <property type="term" value="F:4 iron, 4 sulfur cluster binding"/>
    <property type="evidence" value="ECO:0007669"/>
    <property type="project" value="UniProtKB-KW"/>
</dbReference>
<dbReference type="SFLD" id="SFLDS00029">
    <property type="entry name" value="Radical_SAM"/>
    <property type="match status" value="1"/>
</dbReference>
<dbReference type="Pfam" id="PF02310">
    <property type="entry name" value="B12-binding"/>
    <property type="match status" value="1"/>
</dbReference>
<dbReference type="GO" id="GO:0046872">
    <property type="term" value="F:metal ion binding"/>
    <property type="evidence" value="ECO:0007669"/>
    <property type="project" value="UniProtKB-KW"/>
</dbReference>
<reference evidence="11 12" key="1">
    <citation type="submission" date="2019-03" db="EMBL/GenBank/DDBJ databases">
        <title>Draft genome sequences of novel Actinobacteria.</title>
        <authorList>
            <person name="Sahin N."/>
            <person name="Ay H."/>
            <person name="Saygin H."/>
        </authorList>
    </citation>
    <scope>NUCLEOTIDE SEQUENCE [LARGE SCALE GENOMIC DNA]</scope>
    <source>
        <strain evidence="11 12">H3C3</strain>
    </source>
</reference>
<sequence>MRRDRGPHQGEHRRHERRQRRRAAGARRVLRGPGRAHAQVPGRHQGPRRRHRELRPPAGHQARLHAPGPLPPAGRAHRPVQGAGVEGGDPQPGRSGASHDRARPRLGDGARRQGQHRRRLVRRHLRRLPPLPLPRRPHGPAAHGRPAPPVLPAEGGHQHPAGRRALRRDPRRAGRRCPRRVRRRVLPHPHAPPGGAEVMTAFLGLPARRRTVILLYPKVDHEKDYLYFWMPFSLLSVAKPLIDDGIADVVLFDGNQNDARAWERLLDERLDDAVCIGVSVMTGGGQIAHALDLVGRAKSRPNCPPVVFGGPHVNVLAEQTAEHELVDAVLVGPGQRSMPEFVRALLGGQRLEEVAGLIMRRPDGPLRGPDNPPRTGVMGKYPWHLLNIADYIRDDPTVAPRTLNYISSQGCVYKCQFCYELTYQRKYSAMAAHDIVEDVLELQRAHGMSGVKFYDADWFVNLKRAAAFCDEIIERGIDLAWAASINPNDIRKARRSGLDILTKIAASGGSRLLMGVESGSDRVLRDVVRKEIDREGILDVAADIADHGILGSYTFIIGFPGETTAEQDETYDLMERLRELTPTPETRVHLFAPYPGTPLYAESLRQGFEPPSSLEGWARYDYYESQTPWTSAAMVERARSGTRMKTRPAASGSCP</sequence>
<feature type="compositionally biased region" description="Basic residues" evidence="8">
    <location>
        <begin position="11"/>
        <end position="30"/>
    </location>
</feature>
<evidence type="ECO:0000256" key="7">
    <source>
        <dbReference type="ARBA" id="ARBA00023014"/>
    </source>
</evidence>
<dbReference type="AlphaFoldDB" id="A0A4V2YV94"/>
<comment type="caution">
    <text evidence="11">The sequence shown here is derived from an EMBL/GenBank/DDBJ whole genome shotgun (WGS) entry which is preliminary data.</text>
</comment>
<dbReference type="SFLD" id="SFLDG01123">
    <property type="entry name" value="methyltransferase_(Class_B)"/>
    <property type="match status" value="1"/>
</dbReference>
<dbReference type="EMBL" id="SMKU01000150">
    <property type="protein sequence ID" value="TDD80587.1"/>
    <property type="molecule type" value="Genomic_DNA"/>
</dbReference>
<feature type="compositionally biased region" description="Basic residues" evidence="8">
    <location>
        <begin position="173"/>
        <end position="187"/>
    </location>
</feature>
<dbReference type="PANTHER" id="PTHR43409:SF7">
    <property type="entry name" value="BLL1977 PROTEIN"/>
    <property type="match status" value="1"/>
</dbReference>
<dbReference type="GO" id="GO:0003824">
    <property type="term" value="F:catalytic activity"/>
    <property type="evidence" value="ECO:0007669"/>
    <property type="project" value="InterPro"/>
</dbReference>
<keyword evidence="6" id="KW-0408">Iron</keyword>
<dbReference type="InterPro" id="IPR034466">
    <property type="entry name" value="Methyltransferase_Class_B"/>
</dbReference>
<evidence type="ECO:0000313" key="12">
    <source>
        <dbReference type="Proteomes" id="UP000294513"/>
    </source>
</evidence>
<dbReference type="Gene3D" id="3.80.30.20">
    <property type="entry name" value="tm_1862 like domain"/>
    <property type="match status" value="1"/>
</dbReference>
<feature type="domain" description="B12-binding" evidence="9">
    <location>
        <begin position="209"/>
        <end position="352"/>
    </location>
</feature>
<dbReference type="InterPro" id="IPR051198">
    <property type="entry name" value="BchE-like"/>
</dbReference>